<dbReference type="InterPro" id="IPR045584">
    <property type="entry name" value="Pilin-like"/>
</dbReference>
<evidence type="ECO:0000313" key="1">
    <source>
        <dbReference type="EMBL" id="MDN2480150.1"/>
    </source>
</evidence>
<dbReference type="RefSeq" id="WP_289960450.1">
    <property type="nucleotide sequence ID" value="NZ_JAUEOZ010000001.1"/>
</dbReference>
<comment type="caution">
    <text evidence="1">The sequence shown here is derived from an EMBL/GenBank/DDBJ whole genome shotgun (WGS) entry which is preliminary data.</text>
</comment>
<gene>
    <name evidence="1" type="ORF">QWJ08_01870</name>
</gene>
<dbReference type="SUPFAM" id="SSF54523">
    <property type="entry name" value="Pili subunits"/>
    <property type="match status" value="1"/>
</dbReference>
<dbReference type="Proteomes" id="UP001169719">
    <property type="component" value="Unassembled WGS sequence"/>
</dbReference>
<evidence type="ECO:0000313" key="2">
    <source>
        <dbReference type="Proteomes" id="UP001169719"/>
    </source>
</evidence>
<organism evidence="1 2">
    <name type="scientific">Vibrio agarivorans</name>
    <dbReference type="NCBI Taxonomy" id="153622"/>
    <lineage>
        <taxon>Bacteria</taxon>
        <taxon>Pseudomonadati</taxon>
        <taxon>Pseudomonadota</taxon>
        <taxon>Gammaproteobacteria</taxon>
        <taxon>Vibrionales</taxon>
        <taxon>Vibrionaceae</taxon>
        <taxon>Vibrio</taxon>
    </lineage>
</organism>
<protein>
    <submittedName>
        <fullName evidence="1">Type II secretion system protein</fullName>
    </submittedName>
</protein>
<accession>A0ABT7XWM3</accession>
<proteinExistence type="predicted"/>
<reference evidence="1" key="1">
    <citation type="submission" date="2024-05" db="EMBL/GenBank/DDBJ databases">
        <title>Genome Sequences of Four Agar- Degrading Marine Bacteria.</title>
        <authorList>
            <person name="Phillips E.K."/>
            <person name="Shaffer J.C."/>
            <person name="Henson M.W."/>
            <person name="Temperton B."/>
            <person name="Thrash C.J."/>
            <person name="Martin M.O."/>
        </authorList>
    </citation>
    <scope>NUCLEOTIDE SEQUENCE</scope>
    <source>
        <strain evidence="1">EKP203</strain>
    </source>
</reference>
<sequence>MMRNKNGFTLVELIVVILLVAIVSTYAASRYLGKSSFSAYTYQEAVISVIRQVQVNRMQSNLHDESGDLTPFVLTFKDQCLGSQYSCTQSELNALQRSDFVVIDSGSFSGEQVCAANKSLDSVSFDLLGNPILDKGQALSEPNVEITINDGDITVSLCINSQGYVSKGECLC</sequence>
<name>A0ABT7XWM3_9VIBR</name>
<keyword evidence="2" id="KW-1185">Reference proteome</keyword>
<dbReference type="EMBL" id="JAUEOZ010000001">
    <property type="protein sequence ID" value="MDN2480150.1"/>
    <property type="molecule type" value="Genomic_DNA"/>
</dbReference>
<dbReference type="NCBIfam" id="TIGR02532">
    <property type="entry name" value="IV_pilin_GFxxxE"/>
    <property type="match status" value="1"/>
</dbReference>
<dbReference type="InterPro" id="IPR012902">
    <property type="entry name" value="N_methyl_site"/>
</dbReference>
<dbReference type="Pfam" id="PF07963">
    <property type="entry name" value="N_methyl"/>
    <property type="match status" value="1"/>
</dbReference>